<dbReference type="InterPro" id="IPR000160">
    <property type="entry name" value="GGDEF_dom"/>
</dbReference>
<name>A0ABX1XZL3_9BACL</name>
<evidence type="ECO:0000259" key="6">
    <source>
        <dbReference type="PROSITE" id="PS50887"/>
    </source>
</evidence>
<dbReference type="PANTHER" id="PTHR44757">
    <property type="entry name" value="DIGUANYLATE CYCLASE DGCP"/>
    <property type="match status" value="1"/>
</dbReference>
<dbReference type="SMART" id="SM00091">
    <property type="entry name" value="PAS"/>
    <property type="match status" value="1"/>
</dbReference>
<evidence type="ECO:0000259" key="5">
    <source>
        <dbReference type="PROSITE" id="PS50883"/>
    </source>
</evidence>
<protein>
    <submittedName>
        <fullName evidence="7">EAL domain-containing protein</fullName>
    </submittedName>
</protein>
<dbReference type="EMBL" id="WHOA01000147">
    <property type="protein sequence ID" value="NOU74013.1"/>
    <property type="molecule type" value="Genomic_DNA"/>
</dbReference>
<sequence length="783" mass="88605">MKDKNLYTLILFLTGIYTTYVCMEFLESNRDWKSIILICVFTIIVDIFPIKMPNGLLLYNGSTLGILYLMYSMGISASTVPILVSAIMFFLLATKPFYKINWYRLFSTLGMYFISMVCGAAILPFTNQLPLIIQVICITFVFDNVNLIIRAGIMKFVNKAPFFNKVSIIKIVRVQVSLSVVSILLYHLLKQTNLSDLLTEVIIAAFLLLLINFLISAYNKHIDKIEEAKQRYQSLFDRNPDIVFTLDLSGKITSVNPMLEKLLGYSPESILDVNLFEYVTSTGKQEAIHHIEQALLGNPQQFTMGFSTKEGSDRDLFITCGPTVVNDQIVGVYGIAKDITEQKQAEQIIHRMAYFDEITGLPNRSNFQECMAETLEKAHNNSLAGLMFLDLDKFKQVNDTLGHHTGDLLLVDVSKRIIQSVPEGSIVSRLGGDEFTIIFPNLSHADEVIPVADTILQALAEPFYLHNRELYITTSIGICIYPDHGTDVETLIKNADASMYRAKESGGNTYSVYSKSIQKLNEAKHKIHSNLHKAIEREEFYLHFQPKIDLTSDKINGVEALIRWENQELGQMSPVQFIPIAEESGLILPIGEWVLRIACRQNKAWQDAGFPPIVMSVNLSSIQLQNEHLVRTIGQILRETELDPQWLEIEITESMLLQNTQHTMKVLEEIKELGISISIDDFGVGYSSLSYLKHFSFDYLKMDKSFIDNLNMSPKDELIISGIIKLAHSLNMKVIAEGVESSEQLSYLREQGCDGVQGYLVSKPLSAGEFIERVWLLPKKMEL</sequence>
<feature type="transmembrane region" description="Helical" evidence="2">
    <location>
        <begin position="64"/>
        <end position="93"/>
    </location>
</feature>
<proteinExistence type="predicted"/>
<dbReference type="Pfam" id="PF00563">
    <property type="entry name" value="EAL"/>
    <property type="match status" value="1"/>
</dbReference>
<dbReference type="Gene3D" id="3.30.450.20">
    <property type="entry name" value="PAS domain"/>
    <property type="match status" value="1"/>
</dbReference>
<dbReference type="NCBIfam" id="TIGR00254">
    <property type="entry name" value="GGDEF"/>
    <property type="match status" value="1"/>
</dbReference>
<dbReference type="InterPro" id="IPR052155">
    <property type="entry name" value="Biofilm_reg_signaling"/>
</dbReference>
<dbReference type="PROSITE" id="PS50883">
    <property type="entry name" value="EAL"/>
    <property type="match status" value="1"/>
</dbReference>
<keyword evidence="2" id="KW-0472">Membrane</keyword>
<feature type="transmembrane region" description="Helical" evidence="2">
    <location>
        <begin position="131"/>
        <end position="149"/>
    </location>
</feature>
<gene>
    <name evidence="7" type="ORF">GC098_21865</name>
</gene>
<dbReference type="PROSITE" id="PS50887">
    <property type="entry name" value="GGDEF"/>
    <property type="match status" value="1"/>
</dbReference>
<evidence type="ECO:0000256" key="2">
    <source>
        <dbReference type="SAM" id="Phobius"/>
    </source>
</evidence>
<reference evidence="7 8" key="1">
    <citation type="submission" date="2019-10" db="EMBL/GenBank/DDBJ databases">
        <title>Description of Paenibacillus terrestris sp. nov.</title>
        <authorList>
            <person name="Carlier A."/>
            <person name="Qi S."/>
        </authorList>
    </citation>
    <scope>NUCLEOTIDE SEQUENCE [LARGE SCALE GENOMIC DNA]</scope>
    <source>
        <strain evidence="7 8">LMG 31458</strain>
    </source>
</reference>
<dbReference type="InterPro" id="IPR013656">
    <property type="entry name" value="PAS_4"/>
</dbReference>
<dbReference type="InterPro" id="IPR043128">
    <property type="entry name" value="Rev_trsase/Diguanyl_cyclase"/>
</dbReference>
<dbReference type="SUPFAM" id="SSF141868">
    <property type="entry name" value="EAL domain-like"/>
    <property type="match status" value="1"/>
</dbReference>
<feature type="coiled-coil region" evidence="1">
    <location>
        <begin position="211"/>
        <end position="238"/>
    </location>
</feature>
<dbReference type="SMART" id="SM00267">
    <property type="entry name" value="GGDEF"/>
    <property type="match status" value="1"/>
</dbReference>
<keyword evidence="2" id="KW-1133">Transmembrane helix</keyword>
<feature type="transmembrane region" description="Helical" evidence="2">
    <location>
        <begin position="201"/>
        <end position="219"/>
    </location>
</feature>
<dbReference type="PROSITE" id="PS50112">
    <property type="entry name" value="PAS"/>
    <property type="match status" value="1"/>
</dbReference>
<evidence type="ECO:0000313" key="8">
    <source>
        <dbReference type="Proteomes" id="UP000616779"/>
    </source>
</evidence>
<dbReference type="RefSeq" id="WP_171645408.1">
    <property type="nucleotide sequence ID" value="NZ_WHOA01000147.1"/>
</dbReference>
<keyword evidence="1" id="KW-0175">Coiled coil</keyword>
<dbReference type="SUPFAM" id="SSF55785">
    <property type="entry name" value="PYP-like sensor domain (PAS domain)"/>
    <property type="match status" value="1"/>
</dbReference>
<dbReference type="InterPro" id="IPR035965">
    <property type="entry name" value="PAS-like_dom_sf"/>
</dbReference>
<dbReference type="Gene3D" id="3.30.70.270">
    <property type="match status" value="1"/>
</dbReference>
<evidence type="ECO:0000313" key="7">
    <source>
        <dbReference type="EMBL" id="NOU74013.1"/>
    </source>
</evidence>
<dbReference type="PROSITE" id="PS50113">
    <property type="entry name" value="PAC"/>
    <property type="match status" value="1"/>
</dbReference>
<feature type="domain" description="EAL" evidence="5">
    <location>
        <begin position="524"/>
        <end position="778"/>
    </location>
</feature>
<organism evidence="7 8">
    <name type="scientific">Paenibacillus phytorum</name>
    <dbReference type="NCBI Taxonomy" id="2654977"/>
    <lineage>
        <taxon>Bacteria</taxon>
        <taxon>Bacillati</taxon>
        <taxon>Bacillota</taxon>
        <taxon>Bacilli</taxon>
        <taxon>Bacillales</taxon>
        <taxon>Paenibacillaceae</taxon>
        <taxon>Paenibacillus</taxon>
    </lineage>
</organism>
<keyword evidence="8" id="KW-1185">Reference proteome</keyword>
<evidence type="ECO:0000259" key="3">
    <source>
        <dbReference type="PROSITE" id="PS50112"/>
    </source>
</evidence>
<dbReference type="InterPro" id="IPR001633">
    <property type="entry name" value="EAL_dom"/>
</dbReference>
<comment type="caution">
    <text evidence="7">The sequence shown here is derived from an EMBL/GenBank/DDBJ whole genome shotgun (WGS) entry which is preliminary data.</text>
</comment>
<dbReference type="Proteomes" id="UP000616779">
    <property type="component" value="Unassembled WGS sequence"/>
</dbReference>
<feature type="domain" description="GGDEF" evidence="6">
    <location>
        <begin position="382"/>
        <end position="515"/>
    </location>
</feature>
<dbReference type="Pfam" id="PF00990">
    <property type="entry name" value="GGDEF"/>
    <property type="match status" value="1"/>
</dbReference>
<dbReference type="PANTHER" id="PTHR44757:SF2">
    <property type="entry name" value="BIOFILM ARCHITECTURE MAINTENANCE PROTEIN MBAA"/>
    <property type="match status" value="1"/>
</dbReference>
<dbReference type="SMART" id="SM00052">
    <property type="entry name" value="EAL"/>
    <property type="match status" value="1"/>
</dbReference>
<feature type="domain" description="PAC" evidence="4">
    <location>
        <begin position="300"/>
        <end position="351"/>
    </location>
</feature>
<evidence type="ECO:0000256" key="1">
    <source>
        <dbReference type="SAM" id="Coils"/>
    </source>
</evidence>
<dbReference type="Gene3D" id="3.20.20.450">
    <property type="entry name" value="EAL domain"/>
    <property type="match status" value="1"/>
</dbReference>
<feature type="transmembrane region" description="Helical" evidence="2">
    <location>
        <begin position="6"/>
        <end position="23"/>
    </location>
</feature>
<dbReference type="InterPro" id="IPR029787">
    <property type="entry name" value="Nucleotide_cyclase"/>
</dbReference>
<feature type="domain" description="PAS" evidence="3">
    <location>
        <begin position="228"/>
        <end position="298"/>
    </location>
</feature>
<accession>A0ABX1XZL3</accession>
<dbReference type="InterPro" id="IPR000700">
    <property type="entry name" value="PAS-assoc_C"/>
</dbReference>
<dbReference type="CDD" id="cd00130">
    <property type="entry name" value="PAS"/>
    <property type="match status" value="1"/>
</dbReference>
<dbReference type="CDD" id="cd01949">
    <property type="entry name" value="GGDEF"/>
    <property type="match status" value="1"/>
</dbReference>
<dbReference type="CDD" id="cd01948">
    <property type="entry name" value="EAL"/>
    <property type="match status" value="1"/>
</dbReference>
<evidence type="ECO:0000259" key="4">
    <source>
        <dbReference type="PROSITE" id="PS50113"/>
    </source>
</evidence>
<keyword evidence="2" id="KW-0812">Transmembrane</keyword>
<feature type="transmembrane region" description="Helical" evidence="2">
    <location>
        <begin position="105"/>
        <end position="125"/>
    </location>
</feature>
<dbReference type="InterPro" id="IPR000014">
    <property type="entry name" value="PAS"/>
</dbReference>
<dbReference type="NCBIfam" id="TIGR00229">
    <property type="entry name" value="sensory_box"/>
    <property type="match status" value="1"/>
</dbReference>
<dbReference type="SUPFAM" id="SSF55073">
    <property type="entry name" value="Nucleotide cyclase"/>
    <property type="match status" value="1"/>
</dbReference>
<feature type="transmembrane region" description="Helical" evidence="2">
    <location>
        <begin position="170"/>
        <end position="189"/>
    </location>
</feature>
<dbReference type="Pfam" id="PF08448">
    <property type="entry name" value="PAS_4"/>
    <property type="match status" value="1"/>
</dbReference>
<dbReference type="InterPro" id="IPR035919">
    <property type="entry name" value="EAL_sf"/>
</dbReference>
<feature type="transmembrane region" description="Helical" evidence="2">
    <location>
        <begin position="35"/>
        <end position="52"/>
    </location>
</feature>